<keyword evidence="2" id="KW-0521">NADP</keyword>
<dbReference type="HOGENOM" id="CLU_010194_1_1_1"/>
<keyword evidence="3" id="KW-0560">Oxidoreductase</keyword>
<dbReference type="STRING" id="569365.A0A0D2B4W6"/>
<organism evidence="6 7">
    <name type="scientific">Cladophialophora immunda</name>
    <dbReference type="NCBI Taxonomy" id="569365"/>
    <lineage>
        <taxon>Eukaryota</taxon>
        <taxon>Fungi</taxon>
        <taxon>Dikarya</taxon>
        <taxon>Ascomycota</taxon>
        <taxon>Pezizomycotina</taxon>
        <taxon>Eurotiomycetes</taxon>
        <taxon>Chaetothyriomycetidae</taxon>
        <taxon>Chaetothyriales</taxon>
        <taxon>Herpotrichiellaceae</taxon>
        <taxon>Cladophialophora</taxon>
    </lineage>
</organism>
<protein>
    <recommendedName>
        <fullName evidence="5">Ketoreductase domain-containing protein</fullName>
    </recommendedName>
</protein>
<feature type="domain" description="Ketoreductase" evidence="5">
    <location>
        <begin position="17"/>
        <end position="203"/>
    </location>
</feature>
<dbReference type="VEuPathDB" id="FungiDB:PV07_04112"/>
<evidence type="ECO:0000313" key="6">
    <source>
        <dbReference type="EMBL" id="KIW32582.1"/>
    </source>
</evidence>
<proteinExistence type="inferred from homology"/>
<evidence type="ECO:0000313" key="7">
    <source>
        <dbReference type="Proteomes" id="UP000054466"/>
    </source>
</evidence>
<dbReference type="InterPro" id="IPR002347">
    <property type="entry name" value="SDR_fam"/>
</dbReference>
<dbReference type="Proteomes" id="UP000054466">
    <property type="component" value="Unassembled WGS sequence"/>
</dbReference>
<dbReference type="InterPro" id="IPR057326">
    <property type="entry name" value="KR_dom"/>
</dbReference>
<evidence type="ECO:0000256" key="4">
    <source>
        <dbReference type="RuleBase" id="RU000363"/>
    </source>
</evidence>
<dbReference type="RefSeq" id="XP_016252798.1">
    <property type="nucleotide sequence ID" value="XM_016390896.1"/>
</dbReference>
<dbReference type="AlphaFoldDB" id="A0A0D2B4W6"/>
<keyword evidence="7" id="KW-1185">Reference proteome</keyword>
<dbReference type="Pfam" id="PF00106">
    <property type="entry name" value="adh_short"/>
    <property type="match status" value="1"/>
</dbReference>
<comment type="similarity">
    <text evidence="1 4">Belongs to the short-chain dehydrogenases/reductases (SDR) family.</text>
</comment>
<evidence type="ECO:0000259" key="5">
    <source>
        <dbReference type="SMART" id="SM00822"/>
    </source>
</evidence>
<dbReference type="SMART" id="SM00822">
    <property type="entry name" value="PKS_KR"/>
    <property type="match status" value="1"/>
</dbReference>
<dbReference type="OrthoDB" id="294295at2759"/>
<dbReference type="InterPro" id="IPR036291">
    <property type="entry name" value="NAD(P)-bd_dom_sf"/>
</dbReference>
<dbReference type="Gene3D" id="3.40.50.720">
    <property type="entry name" value="NAD(P)-binding Rossmann-like Domain"/>
    <property type="match status" value="1"/>
</dbReference>
<dbReference type="SUPFAM" id="SSF51735">
    <property type="entry name" value="NAD(P)-binding Rossmann-fold domains"/>
    <property type="match status" value="1"/>
</dbReference>
<evidence type="ECO:0000256" key="3">
    <source>
        <dbReference type="ARBA" id="ARBA00023002"/>
    </source>
</evidence>
<dbReference type="GeneID" id="27343306"/>
<dbReference type="PANTHER" id="PTHR42760:SF5">
    <property type="entry name" value="2-DEHYDRO-3-DEOXY-D-GLUCONATE 5-DEHYDROGENASE"/>
    <property type="match status" value="1"/>
</dbReference>
<dbReference type="PRINTS" id="PR00080">
    <property type="entry name" value="SDRFAMILY"/>
</dbReference>
<name>A0A0D2B4W6_9EURO</name>
<sequence>MEQSNMYLQTLFGLRGKTALVTGGTRGIGAALAVGLASAGADIILLQRDVDKGRAVCDEIAALGRKCTVYRCDLGKREDVLSIIPLVTRDNPEVDILVNCAAISCRSSSHEMPDDKWDDILQVNVTTIFQLCRAMARHWLQANAQGAHSDKKKIINLASILTFSGGVNVAAYTTSKGAVGQLTKALNNEWMGSGICVNAIAPGYIQTDMTQGYTSERIRMLLERTPAGRWGLPADIVGGVIYLASKASDFVGGEIHLVDGGFTAR</sequence>
<dbReference type="GO" id="GO:0016616">
    <property type="term" value="F:oxidoreductase activity, acting on the CH-OH group of donors, NAD or NADP as acceptor"/>
    <property type="evidence" value="ECO:0007669"/>
    <property type="project" value="TreeGrafter"/>
</dbReference>
<reference evidence="6 7" key="1">
    <citation type="submission" date="2015-01" db="EMBL/GenBank/DDBJ databases">
        <title>The Genome Sequence of Cladophialophora immunda CBS83496.</title>
        <authorList>
            <consortium name="The Broad Institute Genomics Platform"/>
            <person name="Cuomo C."/>
            <person name="de Hoog S."/>
            <person name="Gorbushina A."/>
            <person name="Stielow B."/>
            <person name="Teixiera M."/>
            <person name="Abouelleil A."/>
            <person name="Chapman S.B."/>
            <person name="Priest M."/>
            <person name="Young S.K."/>
            <person name="Wortman J."/>
            <person name="Nusbaum C."/>
            <person name="Birren B."/>
        </authorList>
    </citation>
    <scope>NUCLEOTIDE SEQUENCE [LARGE SCALE GENOMIC DNA]</scope>
    <source>
        <strain evidence="6 7">CBS 83496</strain>
    </source>
</reference>
<evidence type="ECO:0000256" key="1">
    <source>
        <dbReference type="ARBA" id="ARBA00006484"/>
    </source>
</evidence>
<dbReference type="FunFam" id="3.40.50.720:FF:000084">
    <property type="entry name" value="Short-chain dehydrogenase reductase"/>
    <property type="match status" value="1"/>
</dbReference>
<gene>
    <name evidence="6" type="ORF">PV07_04112</name>
</gene>
<evidence type="ECO:0000256" key="2">
    <source>
        <dbReference type="ARBA" id="ARBA00022857"/>
    </source>
</evidence>
<dbReference type="PANTHER" id="PTHR42760">
    <property type="entry name" value="SHORT-CHAIN DEHYDROGENASES/REDUCTASES FAMILY MEMBER"/>
    <property type="match status" value="1"/>
</dbReference>
<dbReference type="PRINTS" id="PR00081">
    <property type="entry name" value="GDHRDH"/>
</dbReference>
<dbReference type="EMBL" id="KN847041">
    <property type="protein sequence ID" value="KIW32582.1"/>
    <property type="molecule type" value="Genomic_DNA"/>
</dbReference>
<accession>A0A0D2B4W6</accession>